<dbReference type="Pfam" id="PF02682">
    <property type="entry name" value="CT_C_D"/>
    <property type="match status" value="1"/>
</dbReference>
<protein>
    <submittedName>
        <fullName evidence="6">Allophanate hydrolase</fullName>
    </submittedName>
</protein>
<accession>A0A2U2J6X4</accession>
<keyword evidence="1" id="KW-0547">Nucleotide-binding</keyword>
<proteinExistence type="predicted"/>
<dbReference type="InterPro" id="IPR010016">
    <property type="entry name" value="PxpB"/>
</dbReference>
<keyword evidence="3" id="KW-0067">ATP-binding</keyword>
<keyword evidence="2 6" id="KW-0378">Hydrolase</keyword>
<dbReference type="EMBL" id="QFFG01000007">
    <property type="protein sequence ID" value="PWG04086.1"/>
    <property type="molecule type" value="Genomic_DNA"/>
</dbReference>
<dbReference type="SUPFAM" id="SSF160467">
    <property type="entry name" value="PH0987 N-terminal domain-like"/>
    <property type="match status" value="1"/>
</dbReference>
<dbReference type="Gene3D" id="3.30.1360.40">
    <property type="match status" value="1"/>
</dbReference>
<dbReference type="PANTHER" id="PTHR34698">
    <property type="entry name" value="5-OXOPROLINASE SUBUNIT B"/>
    <property type="match status" value="1"/>
</dbReference>
<comment type="caution">
    <text evidence="6">The sequence shown here is derived from an EMBL/GenBank/DDBJ whole genome shotgun (WGS) entry which is preliminary data.</text>
</comment>
<keyword evidence="4" id="KW-0812">Transmembrane</keyword>
<keyword evidence="4" id="KW-1133">Transmembrane helix</keyword>
<evidence type="ECO:0000313" key="6">
    <source>
        <dbReference type="EMBL" id="PWG04086.1"/>
    </source>
</evidence>
<dbReference type="InterPro" id="IPR003833">
    <property type="entry name" value="CT_C_D"/>
</dbReference>
<dbReference type="AlphaFoldDB" id="A0A2U2J6X4"/>
<evidence type="ECO:0000256" key="2">
    <source>
        <dbReference type="ARBA" id="ARBA00022801"/>
    </source>
</evidence>
<reference evidence="6 7" key="1">
    <citation type="submission" date="2018-05" db="EMBL/GenBank/DDBJ databases">
        <title>Polaribacter aquimarinus sp. nov., isolated from sediment in a sediment of sea.</title>
        <authorList>
            <person name="Lu D."/>
        </authorList>
    </citation>
    <scope>NUCLEOTIDE SEQUENCE [LARGE SCALE GENOMIC DNA]</scope>
    <source>
        <strain evidence="6 7">ZY113</strain>
    </source>
</reference>
<dbReference type="SUPFAM" id="SSF50891">
    <property type="entry name" value="Cyclophilin-like"/>
    <property type="match status" value="1"/>
</dbReference>
<keyword evidence="7" id="KW-1185">Reference proteome</keyword>
<evidence type="ECO:0000313" key="7">
    <source>
        <dbReference type="Proteomes" id="UP000245670"/>
    </source>
</evidence>
<dbReference type="InterPro" id="IPR029000">
    <property type="entry name" value="Cyclophilin-like_dom_sf"/>
</dbReference>
<evidence type="ECO:0000256" key="4">
    <source>
        <dbReference type="SAM" id="Phobius"/>
    </source>
</evidence>
<evidence type="ECO:0000256" key="1">
    <source>
        <dbReference type="ARBA" id="ARBA00022741"/>
    </source>
</evidence>
<sequence length="242" mass="28042">MDRNITYKAIGNKVILVEWKPIISKNILNDILQFKYKIEYQKEIQCDDIIVAYNSLMIKYTKPFYNFDVEKDFLQLVYLSKIEVEKQQRFLWEIPVCYDEKYGLDLKEIASIKGMSSAKIIELHEETIYTVFFIGFLPGFLYLGGLDKQLFIDRKPKPRLRVETGSVAIGGQQTGVYPIGSPGGWNIIGKTPVLFFDANTNNPCFAKSGDKVRFKSISLSEYKEIQRKVERKSYQISKTLIE</sequence>
<gene>
    <name evidence="6" type="ORF">DIS07_14045</name>
</gene>
<dbReference type="RefSeq" id="WP_109405903.1">
    <property type="nucleotide sequence ID" value="NZ_QFFG01000007.1"/>
</dbReference>
<evidence type="ECO:0000259" key="5">
    <source>
        <dbReference type="SMART" id="SM00796"/>
    </source>
</evidence>
<dbReference type="NCBIfam" id="TIGR00370">
    <property type="entry name" value="5-oxoprolinase subunit PxpB"/>
    <property type="match status" value="1"/>
</dbReference>
<dbReference type="GO" id="GO:0005524">
    <property type="term" value="F:ATP binding"/>
    <property type="evidence" value="ECO:0007669"/>
    <property type="project" value="UniProtKB-KW"/>
</dbReference>
<dbReference type="PANTHER" id="PTHR34698:SF2">
    <property type="entry name" value="5-OXOPROLINASE SUBUNIT B"/>
    <property type="match status" value="1"/>
</dbReference>
<dbReference type="SMART" id="SM00796">
    <property type="entry name" value="AHS1"/>
    <property type="match status" value="1"/>
</dbReference>
<dbReference type="Gene3D" id="2.40.100.10">
    <property type="entry name" value="Cyclophilin-like"/>
    <property type="match status" value="1"/>
</dbReference>
<name>A0A2U2J6X4_9FLAO</name>
<feature type="transmembrane region" description="Helical" evidence="4">
    <location>
        <begin position="127"/>
        <end position="146"/>
    </location>
</feature>
<dbReference type="Proteomes" id="UP000245670">
    <property type="component" value="Unassembled WGS sequence"/>
</dbReference>
<evidence type="ECO:0000256" key="3">
    <source>
        <dbReference type="ARBA" id="ARBA00022840"/>
    </source>
</evidence>
<keyword evidence="4" id="KW-0472">Membrane</keyword>
<dbReference type="GO" id="GO:0016787">
    <property type="term" value="F:hydrolase activity"/>
    <property type="evidence" value="ECO:0007669"/>
    <property type="project" value="UniProtKB-KW"/>
</dbReference>
<dbReference type="OrthoDB" id="9778567at2"/>
<organism evidence="6 7">
    <name type="scientific">Polaribacter aquimarinus</name>
    <dbReference type="NCBI Taxonomy" id="2100726"/>
    <lineage>
        <taxon>Bacteria</taxon>
        <taxon>Pseudomonadati</taxon>
        <taxon>Bacteroidota</taxon>
        <taxon>Flavobacteriia</taxon>
        <taxon>Flavobacteriales</taxon>
        <taxon>Flavobacteriaceae</taxon>
    </lineage>
</organism>
<feature type="domain" description="Carboxyltransferase" evidence="5">
    <location>
        <begin position="5"/>
        <end position="206"/>
    </location>
</feature>